<dbReference type="PRINTS" id="PR00385">
    <property type="entry name" value="P450"/>
</dbReference>
<comment type="cofactor">
    <cofactor evidence="3">
        <name>FAD</name>
        <dbReference type="ChEBI" id="CHEBI:57692"/>
    </cofactor>
</comment>
<dbReference type="InterPro" id="IPR002401">
    <property type="entry name" value="Cyt_P450_E_grp-I"/>
</dbReference>
<dbReference type="Gene3D" id="3.40.50.360">
    <property type="match status" value="1"/>
</dbReference>
<dbReference type="PANTHER" id="PTHR19384:SF127">
    <property type="entry name" value="BIFUNCTIONAL CYTOCHROME P450_NADPH--P450 REDUCTASE"/>
    <property type="match status" value="1"/>
</dbReference>
<feature type="binding site" description="axial binding residue" evidence="16">
    <location>
        <position position="604"/>
    </location>
    <ligand>
        <name>heme</name>
        <dbReference type="ChEBI" id="CHEBI:30413"/>
    </ligand>
    <ligandPart>
        <name>Fe</name>
        <dbReference type="ChEBI" id="CHEBI:18248"/>
    </ligandPart>
</feature>
<dbReference type="InterPro" id="IPR039261">
    <property type="entry name" value="FNR_nucleotide-bd"/>
</dbReference>
<dbReference type="Gene3D" id="1.10.630.10">
    <property type="entry name" value="Cytochrome P450"/>
    <property type="match status" value="1"/>
</dbReference>
<dbReference type="Pfam" id="PF00667">
    <property type="entry name" value="FAD_binding_1"/>
    <property type="match status" value="1"/>
</dbReference>
<dbReference type="PROSITE" id="PS50902">
    <property type="entry name" value="FLAVODOXIN_LIKE"/>
    <property type="match status" value="1"/>
</dbReference>
<protein>
    <submittedName>
        <fullName evidence="20">Putative P450 monooxygenase</fullName>
    </submittedName>
</protein>
<dbReference type="InterPro" id="IPR001128">
    <property type="entry name" value="Cyt_P450"/>
</dbReference>
<keyword evidence="10" id="KW-0274">FAD</keyword>
<comment type="cofactor">
    <cofactor evidence="2 16">
        <name>heme</name>
        <dbReference type="ChEBI" id="CHEBI:30413"/>
    </cofactor>
</comment>
<comment type="cofactor">
    <cofactor evidence="1">
        <name>FMN</name>
        <dbReference type="ChEBI" id="CHEBI:58210"/>
    </cofactor>
</comment>
<keyword evidence="7" id="KW-0285">Flavoprotein</keyword>
<evidence type="ECO:0000256" key="8">
    <source>
        <dbReference type="ARBA" id="ARBA00022643"/>
    </source>
</evidence>
<evidence type="ECO:0000256" key="5">
    <source>
        <dbReference type="ARBA" id="ARBA00022448"/>
    </source>
</evidence>
<keyword evidence="8" id="KW-0288">FMN</keyword>
<evidence type="ECO:0000256" key="15">
    <source>
        <dbReference type="ARBA" id="ARBA00023033"/>
    </source>
</evidence>
<dbReference type="GO" id="GO:0050660">
    <property type="term" value="F:flavin adenine dinucleotide binding"/>
    <property type="evidence" value="ECO:0007669"/>
    <property type="project" value="TreeGrafter"/>
</dbReference>
<reference evidence="20 21" key="1">
    <citation type="submission" date="2018-10" db="EMBL/GenBank/DDBJ databases">
        <title>Fifty Aureobasidium pullulans genomes reveal a recombining polyextremotolerant generalist.</title>
        <authorList>
            <person name="Gostincar C."/>
            <person name="Turk M."/>
            <person name="Zajc J."/>
            <person name="Gunde-Cimerman N."/>
        </authorList>
    </citation>
    <scope>NUCLEOTIDE SEQUENCE [LARGE SCALE GENOMIC DNA]</scope>
    <source>
        <strain evidence="20 21">EXF-3844</strain>
    </source>
</reference>
<evidence type="ECO:0000256" key="16">
    <source>
        <dbReference type="PIRSR" id="PIRSR602401-1"/>
    </source>
</evidence>
<dbReference type="GO" id="GO:0020037">
    <property type="term" value="F:heme binding"/>
    <property type="evidence" value="ECO:0007669"/>
    <property type="project" value="InterPro"/>
</dbReference>
<dbReference type="EMBL" id="QZBN01000086">
    <property type="protein sequence ID" value="THZ51466.1"/>
    <property type="molecule type" value="Genomic_DNA"/>
</dbReference>
<keyword evidence="12" id="KW-0249">Electron transport</keyword>
<comment type="caution">
    <text evidence="20">The sequence shown here is derived from an EMBL/GenBank/DDBJ whole genome shotgun (WGS) entry which is preliminary data.</text>
</comment>
<dbReference type="InterPro" id="IPR023173">
    <property type="entry name" value="NADPH_Cyt_P450_Rdtase_alpha"/>
</dbReference>
<evidence type="ECO:0000256" key="11">
    <source>
        <dbReference type="ARBA" id="ARBA00022857"/>
    </source>
</evidence>
<evidence type="ECO:0000256" key="14">
    <source>
        <dbReference type="ARBA" id="ARBA00023004"/>
    </source>
</evidence>
<dbReference type="Pfam" id="PF00258">
    <property type="entry name" value="Flavodoxin_1"/>
    <property type="match status" value="1"/>
</dbReference>
<keyword evidence="11" id="KW-0521">NADP</keyword>
<dbReference type="PRINTS" id="PR00463">
    <property type="entry name" value="EP450I"/>
</dbReference>
<dbReference type="SUPFAM" id="SSF63380">
    <property type="entry name" value="Riboflavin synthase domain-like"/>
    <property type="match status" value="1"/>
</dbReference>
<keyword evidence="9 16" id="KW-0479">Metal-binding</keyword>
<dbReference type="InterPro" id="IPR017938">
    <property type="entry name" value="Riboflavin_synthase-like_b-brl"/>
</dbReference>
<evidence type="ECO:0000313" key="21">
    <source>
        <dbReference type="Proteomes" id="UP000310121"/>
    </source>
</evidence>
<evidence type="ECO:0000256" key="3">
    <source>
        <dbReference type="ARBA" id="ARBA00001974"/>
    </source>
</evidence>
<dbReference type="GO" id="GO:0005829">
    <property type="term" value="C:cytosol"/>
    <property type="evidence" value="ECO:0007669"/>
    <property type="project" value="TreeGrafter"/>
</dbReference>
<dbReference type="SUPFAM" id="SSF52343">
    <property type="entry name" value="Ferredoxin reductase-like, C-terminal NADP-linked domain"/>
    <property type="match status" value="1"/>
</dbReference>
<feature type="domain" description="Flavodoxin-like" evidence="18">
    <location>
        <begin position="695"/>
        <end position="835"/>
    </location>
</feature>
<dbReference type="AlphaFoldDB" id="A0A4S9VJ41"/>
<name>A0A4S9VJ41_AURPU</name>
<evidence type="ECO:0000256" key="6">
    <source>
        <dbReference type="ARBA" id="ARBA00022617"/>
    </source>
</evidence>
<evidence type="ECO:0000256" key="13">
    <source>
        <dbReference type="ARBA" id="ARBA00023002"/>
    </source>
</evidence>
<evidence type="ECO:0000313" key="20">
    <source>
        <dbReference type="EMBL" id="THZ51466.1"/>
    </source>
</evidence>
<dbReference type="InterPro" id="IPR001433">
    <property type="entry name" value="OxRdtase_FAD/NAD-bd"/>
</dbReference>
<dbReference type="InterPro" id="IPR008254">
    <property type="entry name" value="Flavodoxin/NO_synth"/>
</dbReference>
<dbReference type="InterPro" id="IPR017972">
    <property type="entry name" value="Cyt_P450_CS"/>
</dbReference>
<dbReference type="InterPro" id="IPR017927">
    <property type="entry name" value="FAD-bd_FR_type"/>
</dbReference>
<feature type="compositionally biased region" description="Basic and acidic residues" evidence="17">
    <location>
        <begin position="47"/>
        <end position="67"/>
    </location>
</feature>
<feature type="domain" description="FAD-binding FR-type" evidence="19">
    <location>
        <begin position="875"/>
        <end position="1103"/>
    </location>
</feature>
<evidence type="ECO:0000256" key="7">
    <source>
        <dbReference type="ARBA" id="ARBA00022630"/>
    </source>
</evidence>
<dbReference type="PROSITE" id="PS00086">
    <property type="entry name" value="CYTOCHROME_P450"/>
    <property type="match status" value="1"/>
</dbReference>
<dbReference type="GO" id="GO:0016705">
    <property type="term" value="F:oxidoreductase activity, acting on paired donors, with incorporation or reduction of molecular oxygen"/>
    <property type="evidence" value="ECO:0007669"/>
    <property type="project" value="InterPro"/>
</dbReference>
<keyword evidence="6 16" id="KW-0349">Heme</keyword>
<keyword evidence="13" id="KW-0560">Oxidoreductase</keyword>
<keyword evidence="15 20" id="KW-0503">Monooxygenase</keyword>
<evidence type="ECO:0000259" key="19">
    <source>
        <dbReference type="PROSITE" id="PS51384"/>
    </source>
</evidence>
<evidence type="ECO:0000256" key="2">
    <source>
        <dbReference type="ARBA" id="ARBA00001971"/>
    </source>
</evidence>
<feature type="compositionally biased region" description="Basic and acidic residues" evidence="17">
    <location>
        <begin position="1"/>
        <end position="16"/>
    </location>
</feature>
<dbReference type="Gene3D" id="2.40.30.10">
    <property type="entry name" value="Translation factors"/>
    <property type="match status" value="1"/>
</dbReference>
<feature type="region of interest" description="Disordered" evidence="17">
    <location>
        <begin position="1"/>
        <end position="90"/>
    </location>
</feature>
<dbReference type="InterPro" id="IPR036396">
    <property type="entry name" value="Cyt_P450_sf"/>
</dbReference>
<keyword evidence="14 16" id="KW-0408">Iron</keyword>
<dbReference type="PROSITE" id="PS51384">
    <property type="entry name" value="FAD_FR"/>
    <property type="match status" value="1"/>
</dbReference>
<keyword evidence="5" id="KW-0813">Transport</keyword>
<dbReference type="Gene3D" id="1.20.990.10">
    <property type="entry name" value="NADPH-cytochrome p450 Reductase, Chain A, domain 3"/>
    <property type="match status" value="1"/>
</dbReference>
<dbReference type="GO" id="GO:0003958">
    <property type="term" value="F:NADPH-hemoprotein reductase activity"/>
    <property type="evidence" value="ECO:0007669"/>
    <property type="project" value="TreeGrafter"/>
</dbReference>
<dbReference type="InterPro" id="IPR003097">
    <property type="entry name" value="CysJ-like_FAD-binding"/>
</dbReference>
<evidence type="ECO:0000256" key="10">
    <source>
        <dbReference type="ARBA" id="ARBA00022827"/>
    </source>
</evidence>
<dbReference type="SUPFAM" id="SSF48264">
    <property type="entry name" value="Cytochrome P450"/>
    <property type="match status" value="1"/>
</dbReference>
<dbReference type="SUPFAM" id="SSF52218">
    <property type="entry name" value="Flavoproteins"/>
    <property type="match status" value="1"/>
</dbReference>
<dbReference type="Pfam" id="PF00175">
    <property type="entry name" value="NAD_binding_1"/>
    <property type="match status" value="1"/>
</dbReference>
<sequence>MPPVTDEQRVEARQNWEPEYPSGDEKRFPGSQAEQSQNQRTVTQQKKHNEYYNKEKRETGLQTERSRSSSRRARRKRVKNDQRDGKYMHTNSLEALEEADANGELHEMQPFERIGPDSTSMDGPVTKARADRGEIPMRGSNPDQPYYKKPPKQEASLLDETDGLKLKLDANLDVEIELKASIRGDLTLSLLGPDPMQYMGFVLSAAHEPCEQLRESATYTCAFLLFNFLINLFKADCPGPIFKLKIGAERIFVASHELAKDLFDEKKFEIAVAGPLKEIRHGVKDGLFTAQPGEHNWEIAHRILMPAFGPLSIESMFNEMADVASQLVLKWARFGPDSAIDVTDDFTRLTLDSIALCAMGDRFNSFYHDDMHPFVKAMLGLLTGAGARARRPGFAPEMLYSKSNQQFHDDIDELQIVAKQLLDERRKHPSDKKDLLNAMINGRDSKTGEQLPEEVIIRNMITFLIAGHETTSGLLSFLFYELLSNPEAYSAAQKEVDDIIGKQKITLDLLSKLPYINACLRETLRLHPTAPGFALTAKEDQVLGGRYKIKKGDVCVAVLPLIHRDATVYGEDAEAFKPERMLDEPFGKLPPHSWKPFGNGMRACIGRPFAWQEALLCVATLLQTFRFRLTDPSYTLQIKTTLTIKPDNFHMKAELRDPDMIDELVGGIGASSTTGHKKQHKQHDTAEADPNAAPLLVLYGSNTGTCEALAQSLSSSAARHGYKAKVATMDSLASGMPKDIPAVIITASYEGQPPDNASHFCNWLEKADRKELEGVRYSVFGVGNKEWASTYQRIPAVVDSTLAEKGAERLADRFAADVTDGSVFDKFDKWQDEQFWPAMSKAFGEKGSSVEQSQSDASELKVEIDLQSRSNLLRQNMQVAEVRDRRLLTKPGAPRKRHIALNLPTGLTYKTGDYLAVLPHNPIENVRRVMRRLRLPWDATLKIEEGSATSLPTGIAIPVYDILSGMVELAQPATSRAVRIIAKTIPEEAASKELANRAGDESFQKNNTSVLDILEEYPTAEFSIGQFLGAVPPMRVRQYSISSSPLEKENVASLTWSVIDAPAKGRGEGRHFEGVSSNFLERLSPGDRVQISHRASRTGFGLPNDDESPIIMACAGTGLAPFRAFVAERALKKAAGKKVGAALLFYGLNAPDEDDMYREEFDAWEKAGVVDVRRAFTHASEKSCGARFVQDRIWHDRKDAIEMFKQNASLYLCGAGVVGTGIAEVMKKIRMEYHGGSEEEAAEWVSKLKGERYWADVFA</sequence>
<dbReference type="GO" id="GO:0010181">
    <property type="term" value="F:FMN binding"/>
    <property type="evidence" value="ECO:0007669"/>
    <property type="project" value="InterPro"/>
</dbReference>
<accession>A0A4S9VJ41</accession>
<dbReference type="CDD" id="cd11068">
    <property type="entry name" value="CYP120A1"/>
    <property type="match status" value="1"/>
</dbReference>
<evidence type="ECO:0000256" key="9">
    <source>
        <dbReference type="ARBA" id="ARBA00022723"/>
    </source>
</evidence>
<gene>
    <name evidence="20" type="ORF">D6C90_01761</name>
</gene>
<dbReference type="Proteomes" id="UP000310121">
    <property type="component" value="Unassembled WGS sequence"/>
</dbReference>
<dbReference type="GO" id="GO:0005506">
    <property type="term" value="F:iron ion binding"/>
    <property type="evidence" value="ECO:0007669"/>
    <property type="project" value="InterPro"/>
</dbReference>
<dbReference type="Gene3D" id="3.40.50.80">
    <property type="entry name" value="Nucleotide-binding domain of ferredoxin-NADP reductase (FNR) module"/>
    <property type="match status" value="1"/>
</dbReference>
<feature type="compositionally biased region" description="Basic residues" evidence="17">
    <location>
        <begin position="68"/>
        <end position="78"/>
    </location>
</feature>
<evidence type="ECO:0000256" key="17">
    <source>
        <dbReference type="SAM" id="MobiDB-lite"/>
    </source>
</evidence>
<organism evidence="20 21">
    <name type="scientific">Aureobasidium pullulans</name>
    <name type="common">Black yeast</name>
    <name type="synonym">Pullularia pullulans</name>
    <dbReference type="NCBI Taxonomy" id="5580"/>
    <lineage>
        <taxon>Eukaryota</taxon>
        <taxon>Fungi</taxon>
        <taxon>Dikarya</taxon>
        <taxon>Ascomycota</taxon>
        <taxon>Pezizomycotina</taxon>
        <taxon>Dothideomycetes</taxon>
        <taxon>Dothideomycetidae</taxon>
        <taxon>Dothideales</taxon>
        <taxon>Saccotheciaceae</taxon>
        <taxon>Aureobasidium</taxon>
    </lineage>
</organism>
<comment type="similarity">
    <text evidence="4">In the N-terminal section; belongs to the cytochrome P450 family.</text>
</comment>
<evidence type="ECO:0000256" key="1">
    <source>
        <dbReference type="ARBA" id="ARBA00001917"/>
    </source>
</evidence>
<dbReference type="CDD" id="cd06206">
    <property type="entry name" value="bifunctional_CYPOR"/>
    <property type="match status" value="1"/>
</dbReference>
<evidence type="ECO:0000256" key="4">
    <source>
        <dbReference type="ARBA" id="ARBA00010018"/>
    </source>
</evidence>
<evidence type="ECO:0000256" key="12">
    <source>
        <dbReference type="ARBA" id="ARBA00022982"/>
    </source>
</evidence>
<evidence type="ECO:0000259" key="18">
    <source>
        <dbReference type="PROSITE" id="PS50902"/>
    </source>
</evidence>
<dbReference type="GO" id="GO:0004497">
    <property type="term" value="F:monooxygenase activity"/>
    <property type="evidence" value="ECO:0007669"/>
    <property type="project" value="UniProtKB-KW"/>
</dbReference>
<dbReference type="InterPro" id="IPR029039">
    <property type="entry name" value="Flavoprotein-like_sf"/>
</dbReference>
<dbReference type="FunFam" id="1.10.630.10:FF:000040">
    <property type="entry name" value="Bifunctional cytochrome P450/NADPH--P450 reductase"/>
    <property type="match status" value="1"/>
</dbReference>
<dbReference type="Pfam" id="PF00067">
    <property type="entry name" value="p450"/>
    <property type="match status" value="1"/>
</dbReference>
<proteinExistence type="inferred from homology"/>
<dbReference type="PANTHER" id="PTHR19384">
    <property type="entry name" value="NITRIC OXIDE SYNTHASE-RELATED"/>
    <property type="match status" value="1"/>
</dbReference>
<feature type="compositionally biased region" description="Polar residues" evidence="17">
    <location>
        <begin position="32"/>
        <end position="44"/>
    </location>
</feature>